<name>A0A2J5HZF4_9EURO</name>
<evidence type="ECO:0000256" key="2">
    <source>
        <dbReference type="SAM" id="SignalP"/>
    </source>
</evidence>
<proteinExistence type="predicted"/>
<feature type="signal peptide" evidence="2">
    <location>
        <begin position="1"/>
        <end position="21"/>
    </location>
</feature>
<sequence length="219" mass="22114">MHRNIFTLSLALLTGASSVLAADEVVTLFMPQADPQPLVGKVIATDGPLTTYVIYCAGDADSDECGMPEEGYTVAAGKSTYNAIYTYEDYYLSQGCQVSGSTYASCEISQHDMSTTHTDSASITMPSLPMLAVTITATELESSTTKATGKAASVTSTPTPTSTSTSTGSGAKKSGDADADAAASPSSSPTPSDNAAGARVTGMSGLVVGAAALALGMAY</sequence>
<accession>A0A2J5HZF4</accession>
<dbReference type="AlphaFoldDB" id="A0A2J5HZF4"/>
<feature type="compositionally biased region" description="Low complexity" evidence="1">
    <location>
        <begin position="150"/>
        <end position="172"/>
    </location>
</feature>
<dbReference type="EMBL" id="KZ559523">
    <property type="protein sequence ID" value="PLN82872.1"/>
    <property type="molecule type" value="Genomic_DNA"/>
</dbReference>
<dbReference type="Proteomes" id="UP000235023">
    <property type="component" value="Unassembled WGS sequence"/>
</dbReference>
<reference evidence="4" key="1">
    <citation type="submission" date="2017-12" db="EMBL/GenBank/DDBJ databases">
        <authorList>
            <consortium name="DOE Joint Genome Institute"/>
            <person name="Mondo S.J."/>
            <person name="Kjaerbolling I."/>
            <person name="Vesth T.C."/>
            <person name="Frisvad J.C."/>
            <person name="Nybo J.L."/>
            <person name="Theobald S."/>
            <person name="Kuo A."/>
            <person name="Bowyer P."/>
            <person name="Matsuda Y."/>
            <person name="Lyhne E.K."/>
            <person name="Kogle M.E."/>
            <person name="Clum A."/>
            <person name="Lipzen A."/>
            <person name="Salamov A."/>
            <person name="Ngan C.Y."/>
            <person name="Daum C."/>
            <person name="Chiniquy J."/>
            <person name="Barry K."/>
            <person name="LaButti K."/>
            <person name="Haridas S."/>
            <person name="Simmons B.A."/>
            <person name="Magnuson J.K."/>
            <person name="Mortensen U.H."/>
            <person name="Larsen T.O."/>
            <person name="Grigoriev I.V."/>
            <person name="Baker S.E."/>
            <person name="Andersen M.R."/>
            <person name="Nordberg H.P."/>
            <person name="Cantor M.N."/>
            <person name="Hua S.X."/>
        </authorList>
    </citation>
    <scope>NUCLEOTIDE SEQUENCE [LARGE SCALE GENOMIC DNA]</scope>
    <source>
        <strain evidence="4">IBT 19404</strain>
    </source>
</reference>
<feature type="compositionally biased region" description="Low complexity" evidence="1">
    <location>
        <begin position="180"/>
        <end position="196"/>
    </location>
</feature>
<organism evidence="3 4">
    <name type="scientific">Aspergillus taichungensis</name>
    <dbReference type="NCBI Taxonomy" id="482145"/>
    <lineage>
        <taxon>Eukaryota</taxon>
        <taxon>Fungi</taxon>
        <taxon>Dikarya</taxon>
        <taxon>Ascomycota</taxon>
        <taxon>Pezizomycotina</taxon>
        <taxon>Eurotiomycetes</taxon>
        <taxon>Eurotiomycetidae</taxon>
        <taxon>Eurotiales</taxon>
        <taxon>Aspergillaceae</taxon>
        <taxon>Aspergillus</taxon>
        <taxon>Aspergillus subgen. Circumdati</taxon>
    </lineage>
</organism>
<evidence type="ECO:0008006" key="5">
    <source>
        <dbReference type="Google" id="ProtNLM"/>
    </source>
</evidence>
<gene>
    <name evidence="3" type="ORF">BDW42DRAFT_72790</name>
</gene>
<keyword evidence="4" id="KW-1185">Reference proteome</keyword>
<evidence type="ECO:0000256" key="1">
    <source>
        <dbReference type="SAM" id="MobiDB-lite"/>
    </source>
</evidence>
<evidence type="ECO:0000313" key="4">
    <source>
        <dbReference type="Proteomes" id="UP000235023"/>
    </source>
</evidence>
<feature type="region of interest" description="Disordered" evidence="1">
    <location>
        <begin position="144"/>
        <end position="197"/>
    </location>
</feature>
<dbReference type="PANTHER" id="PTHR40640:SF1">
    <property type="entry name" value="ANCHORED GLYCOPROTEIN, PUTATIVE (AFU_ORTHOLOGUE AFUA_8G04860)-RELATED"/>
    <property type="match status" value="1"/>
</dbReference>
<dbReference type="OrthoDB" id="4991875at2759"/>
<protein>
    <recommendedName>
        <fullName evidence="5">GPI anchored protein</fullName>
    </recommendedName>
</protein>
<evidence type="ECO:0000313" key="3">
    <source>
        <dbReference type="EMBL" id="PLN82872.1"/>
    </source>
</evidence>
<feature type="chain" id="PRO_5014458339" description="GPI anchored protein" evidence="2">
    <location>
        <begin position="22"/>
        <end position="219"/>
    </location>
</feature>
<keyword evidence="2" id="KW-0732">Signal</keyword>
<dbReference type="PANTHER" id="PTHR40640">
    <property type="entry name" value="ANCHORED GLYCOPROTEIN, PUTATIVE (AFU_ORTHOLOGUE AFUA_8G04860)-RELATED"/>
    <property type="match status" value="1"/>
</dbReference>